<evidence type="ECO:0000313" key="2">
    <source>
        <dbReference type="EMBL" id="GHG17073.1"/>
    </source>
</evidence>
<keyword evidence="3" id="KW-1185">Reference proteome</keyword>
<dbReference type="Pfam" id="PF00903">
    <property type="entry name" value="Glyoxalase"/>
    <property type="match status" value="1"/>
</dbReference>
<sequence>MVAASVGGMFEIDFAEFPSSSAEASGRFFERAFGWPVTPYGPDYTDVRAAGLTLGFQADPGEQPRAPLVTIRTDDLAVARQAVEAAGGEVTKEPFAFPGGRRFHFREPGGSELAVWCPDA</sequence>
<dbReference type="PROSITE" id="PS51819">
    <property type="entry name" value="VOC"/>
    <property type="match status" value="1"/>
</dbReference>
<dbReference type="SUPFAM" id="SSF54593">
    <property type="entry name" value="Glyoxalase/Bleomycin resistance protein/Dihydroxybiphenyl dioxygenase"/>
    <property type="match status" value="1"/>
</dbReference>
<dbReference type="InterPro" id="IPR037523">
    <property type="entry name" value="VOC_core"/>
</dbReference>
<evidence type="ECO:0000313" key="3">
    <source>
        <dbReference type="Proteomes" id="UP000649955"/>
    </source>
</evidence>
<name>A0ABQ3KDK0_9PSEU</name>
<dbReference type="InterPro" id="IPR029068">
    <property type="entry name" value="Glyas_Bleomycin-R_OHBP_Dase"/>
</dbReference>
<dbReference type="PANTHER" id="PTHR33993:SF1">
    <property type="entry name" value="GLYOXALASE FAMILY PROTEIN"/>
    <property type="match status" value="1"/>
</dbReference>
<dbReference type="EMBL" id="BNAW01000016">
    <property type="protein sequence ID" value="GHG17073.1"/>
    <property type="molecule type" value="Genomic_DNA"/>
</dbReference>
<reference evidence="3" key="1">
    <citation type="journal article" date="2019" name="Int. J. Syst. Evol. Microbiol.">
        <title>The Global Catalogue of Microorganisms (GCM) 10K type strain sequencing project: providing services to taxonomists for standard genome sequencing and annotation.</title>
        <authorList>
            <consortium name="The Broad Institute Genomics Platform"/>
            <consortium name="The Broad Institute Genome Sequencing Center for Infectious Disease"/>
            <person name="Wu L."/>
            <person name="Ma J."/>
        </authorList>
    </citation>
    <scope>NUCLEOTIDE SEQUENCE [LARGE SCALE GENOMIC DNA]</scope>
    <source>
        <strain evidence="3">CGMCC 4.7680</strain>
    </source>
</reference>
<gene>
    <name evidence="2" type="ORF">GCM10017567_38990</name>
</gene>
<accession>A0ABQ3KDK0</accession>
<feature type="domain" description="VOC" evidence="1">
    <location>
        <begin position="11"/>
        <end position="118"/>
    </location>
</feature>
<dbReference type="InterPro" id="IPR004360">
    <property type="entry name" value="Glyas_Fos-R_dOase_dom"/>
</dbReference>
<dbReference type="InterPro" id="IPR052164">
    <property type="entry name" value="Anthracycline_SecMetBiosynth"/>
</dbReference>
<organism evidence="2 3">
    <name type="scientific">Amycolatopsis bullii</name>
    <dbReference type="NCBI Taxonomy" id="941987"/>
    <lineage>
        <taxon>Bacteria</taxon>
        <taxon>Bacillati</taxon>
        <taxon>Actinomycetota</taxon>
        <taxon>Actinomycetes</taxon>
        <taxon>Pseudonocardiales</taxon>
        <taxon>Pseudonocardiaceae</taxon>
        <taxon>Amycolatopsis</taxon>
    </lineage>
</organism>
<evidence type="ECO:0000259" key="1">
    <source>
        <dbReference type="PROSITE" id="PS51819"/>
    </source>
</evidence>
<dbReference type="PANTHER" id="PTHR33993">
    <property type="entry name" value="GLYOXALASE-RELATED"/>
    <property type="match status" value="1"/>
</dbReference>
<protein>
    <submittedName>
        <fullName evidence="2">Bleomycin resistance protein</fullName>
    </submittedName>
</protein>
<comment type="caution">
    <text evidence="2">The sequence shown here is derived from an EMBL/GenBank/DDBJ whole genome shotgun (WGS) entry which is preliminary data.</text>
</comment>
<dbReference type="Gene3D" id="3.10.180.10">
    <property type="entry name" value="2,3-Dihydroxybiphenyl 1,2-Dioxygenase, domain 1"/>
    <property type="match status" value="1"/>
</dbReference>
<dbReference type="Proteomes" id="UP000649955">
    <property type="component" value="Unassembled WGS sequence"/>
</dbReference>
<proteinExistence type="predicted"/>